<dbReference type="Proteomes" id="UP000289952">
    <property type="component" value="Chromosome"/>
</dbReference>
<evidence type="ECO:0000256" key="1">
    <source>
        <dbReference type="ARBA" id="ARBA00007452"/>
    </source>
</evidence>
<evidence type="ECO:0000313" key="9">
    <source>
        <dbReference type="Proteomes" id="UP000289952"/>
    </source>
</evidence>
<dbReference type="NCBIfam" id="TIGR00613">
    <property type="entry name" value="reco"/>
    <property type="match status" value="1"/>
</dbReference>
<dbReference type="GO" id="GO:0043590">
    <property type="term" value="C:bacterial nucleoid"/>
    <property type="evidence" value="ECO:0007669"/>
    <property type="project" value="TreeGrafter"/>
</dbReference>
<gene>
    <name evidence="8" type="primary">recO</name>
    <name evidence="8" type="ORF">NCTC10118_00254</name>
</gene>
<dbReference type="SUPFAM" id="SSF50249">
    <property type="entry name" value="Nucleic acid-binding proteins"/>
    <property type="match status" value="1"/>
</dbReference>
<sequence length="223" mass="25948">MPLTSIKAIVLSIKITNDNNHVVSFFTNYGVLKLVASGINKPLSKNRANLLLGSIVELEYFPARLKNKTGRLKKAVLLETLDIKPIQNIYFFNAIKKIFLNIFEINHLFDLYLKIFKYLNKKNNYKILTFFYAQSLFYFGIKPNFEACAICDSQRNLVSFDFYEGGFMCALHGQGQHMRVEYLNAIWASYHDLKKYLMIVDDNLDYNLRALYKSLIIEAGYYI</sequence>
<keyword evidence="3" id="KW-0227">DNA damage</keyword>
<dbReference type="InterPro" id="IPR037278">
    <property type="entry name" value="ARFGAP/RecO"/>
</dbReference>
<proteinExistence type="inferred from homology"/>
<evidence type="ECO:0000256" key="5">
    <source>
        <dbReference type="ARBA" id="ARBA00023204"/>
    </source>
</evidence>
<dbReference type="InterPro" id="IPR022572">
    <property type="entry name" value="DNA_rep/recomb_RecO_N"/>
</dbReference>
<evidence type="ECO:0000313" key="8">
    <source>
        <dbReference type="EMBL" id="VEU63023.1"/>
    </source>
</evidence>
<dbReference type="RefSeq" id="WP_129621214.1">
    <property type="nucleotide sequence ID" value="NZ_LR214972.1"/>
</dbReference>
<dbReference type="InterPro" id="IPR003717">
    <property type="entry name" value="RecO"/>
</dbReference>
<evidence type="ECO:0000256" key="4">
    <source>
        <dbReference type="ARBA" id="ARBA00023172"/>
    </source>
</evidence>
<keyword evidence="5" id="KW-0234">DNA repair</keyword>
<dbReference type="EMBL" id="LR214972">
    <property type="protein sequence ID" value="VEU63023.1"/>
    <property type="molecule type" value="Genomic_DNA"/>
</dbReference>
<dbReference type="Gene3D" id="2.40.50.140">
    <property type="entry name" value="Nucleic acid-binding proteins"/>
    <property type="match status" value="1"/>
</dbReference>
<dbReference type="PANTHER" id="PTHR33991">
    <property type="entry name" value="DNA REPAIR PROTEIN RECO"/>
    <property type="match status" value="1"/>
</dbReference>
<comment type="similarity">
    <text evidence="1">Belongs to the RecO family.</text>
</comment>
<organism evidence="8 9">
    <name type="scientific">Mycoplasmopsis bovirhinis</name>
    <dbReference type="NCBI Taxonomy" id="29553"/>
    <lineage>
        <taxon>Bacteria</taxon>
        <taxon>Bacillati</taxon>
        <taxon>Mycoplasmatota</taxon>
        <taxon>Mycoplasmoidales</taxon>
        <taxon>Metamycoplasmataceae</taxon>
        <taxon>Mycoplasmopsis</taxon>
    </lineage>
</organism>
<dbReference type="AlphaFoldDB" id="A0A449ADG7"/>
<dbReference type="GO" id="GO:0006302">
    <property type="term" value="P:double-strand break repair"/>
    <property type="evidence" value="ECO:0007669"/>
    <property type="project" value="TreeGrafter"/>
</dbReference>
<dbReference type="Pfam" id="PF02565">
    <property type="entry name" value="RecO_C"/>
    <property type="match status" value="1"/>
</dbReference>
<accession>A0A449ADG7</accession>
<evidence type="ECO:0000256" key="2">
    <source>
        <dbReference type="ARBA" id="ARBA00021310"/>
    </source>
</evidence>
<dbReference type="Pfam" id="PF11967">
    <property type="entry name" value="RecO_N"/>
    <property type="match status" value="1"/>
</dbReference>
<feature type="domain" description="DNA replication/recombination mediator RecO N-terminal" evidence="7">
    <location>
        <begin position="1"/>
        <end position="79"/>
    </location>
</feature>
<name>A0A449ADG7_9BACT</name>
<evidence type="ECO:0000256" key="3">
    <source>
        <dbReference type="ARBA" id="ARBA00022763"/>
    </source>
</evidence>
<reference evidence="8 9" key="1">
    <citation type="submission" date="2019-01" db="EMBL/GenBank/DDBJ databases">
        <authorList>
            <consortium name="Pathogen Informatics"/>
        </authorList>
    </citation>
    <scope>NUCLEOTIDE SEQUENCE [LARGE SCALE GENOMIC DNA]</scope>
    <source>
        <strain evidence="8 9">NCTC10118</strain>
    </source>
</reference>
<keyword evidence="4" id="KW-0233">DNA recombination</keyword>
<protein>
    <recommendedName>
        <fullName evidence="2">DNA repair protein RecO</fullName>
    </recommendedName>
    <alternativeName>
        <fullName evidence="6">Recombination protein O</fullName>
    </alternativeName>
</protein>
<dbReference type="PANTHER" id="PTHR33991:SF1">
    <property type="entry name" value="DNA REPAIR PROTEIN RECO"/>
    <property type="match status" value="1"/>
</dbReference>
<evidence type="ECO:0000259" key="7">
    <source>
        <dbReference type="Pfam" id="PF11967"/>
    </source>
</evidence>
<dbReference type="InterPro" id="IPR042242">
    <property type="entry name" value="RecO_C"/>
</dbReference>
<keyword evidence="9" id="KW-1185">Reference proteome</keyword>
<dbReference type="GO" id="GO:0006310">
    <property type="term" value="P:DNA recombination"/>
    <property type="evidence" value="ECO:0007669"/>
    <property type="project" value="UniProtKB-KW"/>
</dbReference>
<dbReference type="OrthoDB" id="404042at2"/>
<dbReference type="SUPFAM" id="SSF57863">
    <property type="entry name" value="ArfGap/RecO-like zinc finger"/>
    <property type="match status" value="1"/>
</dbReference>
<evidence type="ECO:0000256" key="6">
    <source>
        <dbReference type="ARBA" id="ARBA00033409"/>
    </source>
</evidence>
<dbReference type="Gene3D" id="1.20.1440.120">
    <property type="entry name" value="Recombination protein O, C-terminal domain"/>
    <property type="match status" value="1"/>
</dbReference>
<dbReference type="InterPro" id="IPR012340">
    <property type="entry name" value="NA-bd_OB-fold"/>
</dbReference>